<feature type="region of interest" description="Disordered" evidence="1">
    <location>
        <begin position="263"/>
        <end position="288"/>
    </location>
</feature>
<accession>A0A8H6VU86</accession>
<dbReference type="Proteomes" id="UP000636479">
    <property type="component" value="Unassembled WGS sequence"/>
</dbReference>
<dbReference type="EMBL" id="JACAZF010000012">
    <property type="protein sequence ID" value="KAF7292141.1"/>
    <property type="molecule type" value="Genomic_DNA"/>
</dbReference>
<comment type="caution">
    <text evidence="3">The sequence shown here is derived from an EMBL/GenBank/DDBJ whole genome shotgun (WGS) entry which is preliminary data.</text>
</comment>
<evidence type="ECO:0000313" key="3">
    <source>
        <dbReference type="EMBL" id="KAF7292141.1"/>
    </source>
</evidence>
<proteinExistence type="predicted"/>
<dbReference type="AlphaFoldDB" id="A0A8H6VU86"/>
<reference evidence="3" key="1">
    <citation type="submission" date="2020-05" db="EMBL/GenBank/DDBJ databases">
        <title>Mycena genomes resolve the evolution of fungal bioluminescence.</title>
        <authorList>
            <person name="Tsai I.J."/>
        </authorList>
    </citation>
    <scope>NUCLEOTIDE SEQUENCE</scope>
    <source>
        <strain evidence="3">171206Taipei</strain>
    </source>
</reference>
<organism evidence="3 4">
    <name type="scientific">Mycena indigotica</name>
    <dbReference type="NCBI Taxonomy" id="2126181"/>
    <lineage>
        <taxon>Eukaryota</taxon>
        <taxon>Fungi</taxon>
        <taxon>Dikarya</taxon>
        <taxon>Basidiomycota</taxon>
        <taxon>Agaricomycotina</taxon>
        <taxon>Agaricomycetes</taxon>
        <taxon>Agaricomycetidae</taxon>
        <taxon>Agaricales</taxon>
        <taxon>Marasmiineae</taxon>
        <taxon>Mycenaceae</taxon>
        <taxon>Mycena</taxon>
    </lineage>
</organism>
<evidence type="ECO:0000256" key="2">
    <source>
        <dbReference type="SAM" id="Phobius"/>
    </source>
</evidence>
<feature type="compositionally biased region" description="Basic and acidic residues" evidence="1">
    <location>
        <begin position="263"/>
        <end position="282"/>
    </location>
</feature>
<keyword evidence="2" id="KW-1133">Transmembrane helix</keyword>
<dbReference type="RefSeq" id="XP_037214868.1">
    <property type="nucleotide sequence ID" value="XM_037368900.1"/>
</dbReference>
<keyword evidence="4" id="KW-1185">Reference proteome</keyword>
<feature type="transmembrane region" description="Helical" evidence="2">
    <location>
        <begin position="37"/>
        <end position="58"/>
    </location>
</feature>
<keyword evidence="2" id="KW-0812">Transmembrane</keyword>
<protein>
    <submittedName>
        <fullName evidence="3">Uncharacterized protein</fullName>
    </submittedName>
</protein>
<feature type="region of interest" description="Disordered" evidence="1">
    <location>
        <begin position="329"/>
        <end position="353"/>
    </location>
</feature>
<dbReference type="OrthoDB" id="10641312at2759"/>
<keyword evidence="2" id="KW-0472">Membrane</keyword>
<evidence type="ECO:0000256" key="1">
    <source>
        <dbReference type="SAM" id="MobiDB-lite"/>
    </source>
</evidence>
<name>A0A8H6VU86_9AGAR</name>
<evidence type="ECO:0000313" key="4">
    <source>
        <dbReference type="Proteomes" id="UP000636479"/>
    </source>
</evidence>
<dbReference type="GeneID" id="59351416"/>
<gene>
    <name evidence="3" type="ORF">MIND_01241100</name>
</gene>
<sequence>MPAISELDPANNPSRPTPLSSISIGSHVYTSAQLYRAVRILVIILGVCFLAYVVVVILPKVIVRCISWFVKEEEVPTEQKLLAPQSPFAFRPQSSDLKELKTRPLLLSNKFPSSVSQSQIGFQLPTRSSIGLPNVKLTLRAKMSSSPRDAFASTNDKCSDDHTVDVESLHLAQNIDDPLLRAAAVVVGGYYPLDLKTVSPSTHYAWLVTPNSRLGKARKPPTAALLFPPSNAVMYPRPTSIFRTSSGWKPRPSSTIGEENLVKAKAERRRKQEKERKQSKSDKLKHKKVKSAGLVNRFGWRYKKQAEDDREKLIPRGDSEVKRVEQLKDACGASPDKSPRRRPVLQQVVNRDV</sequence>